<dbReference type="Pfam" id="PF07730">
    <property type="entry name" value="HisKA_3"/>
    <property type="match status" value="1"/>
</dbReference>
<keyword evidence="7" id="KW-0067">ATP-binding</keyword>
<keyword evidence="11" id="KW-0472">Membrane</keyword>
<feature type="domain" description="Signal transduction histidine kinase subgroup 3 dimerisation and phosphoacceptor" evidence="12">
    <location>
        <begin position="197"/>
        <end position="261"/>
    </location>
</feature>
<feature type="coiled-coil region" evidence="9">
    <location>
        <begin position="176"/>
        <end position="204"/>
    </location>
</feature>
<feature type="transmembrane region" description="Helical" evidence="11">
    <location>
        <begin position="136"/>
        <end position="154"/>
    </location>
</feature>
<dbReference type="InterPro" id="IPR036890">
    <property type="entry name" value="HATPase_C_sf"/>
</dbReference>
<dbReference type="InterPro" id="IPR050482">
    <property type="entry name" value="Sensor_HK_TwoCompSys"/>
</dbReference>
<keyword evidence="3" id="KW-0597">Phosphoprotein</keyword>
<feature type="region of interest" description="Disordered" evidence="10">
    <location>
        <begin position="392"/>
        <end position="411"/>
    </location>
</feature>
<feature type="transmembrane region" description="Helical" evidence="11">
    <location>
        <begin position="41"/>
        <end position="61"/>
    </location>
</feature>
<keyword evidence="6 13" id="KW-0418">Kinase</keyword>
<evidence type="ECO:0000313" key="13">
    <source>
        <dbReference type="EMBL" id="GGO47053.1"/>
    </source>
</evidence>
<dbReference type="PANTHER" id="PTHR24421">
    <property type="entry name" value="NITRATE/NITRITE SENSOR PROTEIN NARX-RELATED"/>
    <property type="match status" value="1"/>
</dbReference>
<evidence type="ECO:0000256" key="6">
    <source>
        <dbReference type="ARBA" id="ARBA00022777"/>
    </source>
</evidence>
<evidence type="ECO:0000256" key="1">
    <source>
        <dbReference type="ARBA" id="ARBA00000085"/>
    </source>
</evidence>
<evidence type="ECO:0000259" key="12">
    <source>
        <dbReference type="Pfam" id="PF07730"/>
    </source>
</evidence>
<evidence type="ECO:0000256" key="7">
    <source>
        <dbReference type="ARBA" id="ARBA00022840"/>
    </source>
</evidence>
<dbReference type="PANTHER" id="PTHR24421:SF10">
    <property type="entry name" value="NITRATE_NITRITE SENSOR PROTEIN NARQ"/>
    <property type="match status" value="1"/>
</dbReference>
<evidence type="ECO:0000256" key="10">
    <source>
        <dbReference type="SAM" id="MobiDB-lite"/>
    </source>
</evidence>
<evidence type="ECO:0000256" key="9">
    <source>
        <dbReference type="SAM" id="Coils"/>
    </source>
</evidence>
<dbReference type="GO" id="GO:0016301">
    <property type="term" value="F:kinase activity"/>
    <property type="evidence" value="ECO:0007669"/>
    <property type="project" value="UniProtKB-KW"/>
</dbReference>
<dbReference type="InterPro" id="IPR011712">
    <property type="entry name" value="Sig_transdc_His_kin_sub3_dim/P"/>
</dbReference>
<keyword evidence="8" id="KW-0902">Two-component regulatory system</keyword>
<keyword evidence="14" id="KW-1185">Reference proteome</keyword>
<evidence type="ECO:0000256" key="5">
    <source>
        <dbReference type="ARBA" id="ARBA00022741"/>
    </source>
</evidence>
<evidence type="ECO:0000256" key="2">
    <source>
        <dbReference type="ARBA" id="ARBA00012438"/>
    </source>
</evidence>
<dbReference type="Proteomes" id="UP000642509">
    <property type="component" value="Unassembled WGS sequence"/>
</dbReference>
<gene>
    <name evidence="13" type="ORF">GCM10010977_23450</name>
</gene>
<protein>
    <recommendedName>
        <fullName evidence="2">histidine kinase</fullName>
        <ecNumber evidence="2">2.7.13.3</ecNumber>
    </recommendedName>
</protein>
<evidence type="ECO:0000256" key="4">
    <source>
        <dbReference type="ARBA" id="ARBA00022679"/>
    </source>
</evidence>
<comment type="catalytic activity">
    <reaction evidence="1">
        <text>ATP + protein L-histidine = ADP + protein N-phospho-L-histidine.</text>
        <dbReference type="EC" id="2.7.13.3"/>
    </reaction>
</comment>
<proteinExistence type="predicted"/>
<sequence length="411" mass="43262">METVNRSRLATFSPLLYLAVGIALLASGETWEITPPLVPTAAGSAGWHVVPLLVVCAAIVVQRRYTVAGFALAAVATLADASLGLHLGVFLAWTDTAYAVARRAERRQRQMTIGLTGLAVIVLWAVLATLPGGDQYALPVALTLTAGVAIPFWWGAEVRNGDERAARASAATLWERERSETARREAERERAEAVRRERTAMARELHDTVSAHLSGIALHSAAALSGAPDAELDRRALQHTRSASLAALDEMRTMIGLLHQPGEPLDLQVRDGLDALPGLLQRTEAAGVEVSAELQPVEVGPAAGQALLRFAQEGLANAAKHGTGTVRLRLSGLPTVVRLDIENPTPVPPVGPSASGEAGPGIGLSSMRERLRAVGGTVQITRADGRWRIRAEVPVEPAGSSDSPGSSESAA</sequence>
<organism evidence="13 14">
    <name type="scientific">Citricoccus zhacaiensis</name>
    <dbReference type="NCBI Taxonomy" id="489142"/>
    <lineage>
        <taxon>Bacteria</taxon>
        <taxon>Bacillati</taxon>
        <taxon>Actinomycetota</taxon>
        <taxon>Actinomycetes</taxon>
        <taxon>Micrococcales</taxon>
        <taxon>Micrococcaceae</taxon>
        <taxon>Citricoccus</taxon>
    </lineage>
</organism>
<dbReference type="Gene3D" id="1.20.5.1930">
    <property type="match status" value="1"/>
</dbReference>
<accession>A0ABQ2M551</accession>
<keyword evidence="5" id="KW-0547">Nucleotide-binding</keyword>
<name>A0ABQ2M551_9MICC</name>
<dbReference type="CDD" id="cd16917">
    <property type="entry name" value="HATPase_UhpB-NarQ-NarX-like"/>
    <property type="match status" value="1"/>
</dbReference>
<feature type="compositionally biased region" description="Low complexity" evidence="10">
    <location>
        <begin position="396"/>
        <end position="411"/>
    </location>
</feature>
<evidence type="ECO:0000256" key="11">
    <source>
        <dbReference type="SAM" id="Phobius"/>
    </source>
</evidence>
<evidence type="ECO:0000256" key="3">
    <source>
        <dbReference type="ARBA" id="ARBA00022553"/>
    </source>
</evidence>
<keyword evidence="4" id="KW-0808">Transferase</keyword>
<keyword evidence="9" id="KW-0175">Coiled coil</keyword>
<reference evidence="14" key="1">
    <citation type="journal article" date="2019" name="Int. J. Syst. Evol. Microbiol.">
        <title>The Global Catalogue of Microorganisms (GCM) 10K type strain sequencing project: providing services to taxonomists for standard genome sequencing and annotation.</title>
        <authorList>
            <consortium name="The Broad Institute Genomics Platform"/>
            <consortium name="The Broad Institute Genome Sequencing Center for Infectious Disease"/>
            <person name="Wu L."/>
            <person name="Ma J."/>
        </authorList>
    </citation>
    <scope>NUCLEOTIDE SEQUENCE [LARGE SCALE GENOMIC DNA]</scope>
    <source>
        <strain evidence="14">CGMCC 1.7064</strain>
    </source>
</reference>
<feature type="transmembrane region" description="Helical" evidence="11">
    <location>
        <begin position="112"/>
        <end position="130"/>
    </location>
</feature>
<evidence type="ECO:0000256" key="8">
    <source>
        <dbReference type="ARBA" id="ARBA00023012"/>
    </source>
</evidence>
<comment type="caution">
    <text evidence="13">The sequence shown here is derived from an EMBL/GenBank/DDBJ whole genome shotgun (WGS) entry which is preliminary data.</text>
</comment>
<dbReference type="Gene3D" id="3.30.565.10">
    <property type="entry name" value="Histidine kinase-like ATPase, C-terminal domain"/>
    <property type="match status" value="1"/>
</dbReference>
<keyword evidence="11" id="KW-0812">Transmembrane</keyword>
<dbReference type="EMBL" id="BMLQ01000006">
    <property type="protein sequence ID" value="GGO47053.1"/>
    <property type="molecule type" value="Genomic_DNA"/>
</dbReference>
<dbReference type="EC" id="2.7.13.3" evidence="2"/>
<keyword evidence="11" id="KW-1133">Transmembrane helix</keyword>
<evidence type="ECO:0000313" key="14">
    <source>
        <dbReference type="Proteomes" id="UP000642509"/>
    </source>
</evidence>
<dbReference type="SUPFAM" id="SSF55874">
    <property type="entry name" value="ATPase domain of HSP90 chaperone/DNA topoisomerase II/histidine kinase"/>
    <property type="match status" value="1"/>
</dbReference>